<dbReference type="RefSeq" id="WP_165960316.1">
    <property type="nucleotide sequence ID" value="NZ_SLWS01000002.1"/>
</dbReference>
<organism evidence="1 2">
    <name type="scientific">Actinocrispum wychmicini</name>
    <dbReference type="NCBI Taxonomy" id="1213861"/>
    <lineage>
        <taxon>Bacteria</taxon>
        <taxon>Bacillati</taxon>
        <taxon>Actinomycetota</taxon>
        <taxon>Actinomycetes</taxon>
        <taxon>Pseudonocardiales</taxon>
        <taxon>Pseudonocardiaceae</taxon>
        <taxon>Actinocrispum</taxon>
    </lineage>
</organism>
<sequence>MRKLVSEAITTSADTDDLDALATQTRLYRSAARIGMPQTAAYSDKGDEENTTRWPA</sequence>
<reference evidence="1 2" key="1">
    <citation type="submission" date="2019-03" db="EMBL/GenBank/DDBJ databases">
        <title>Genomic Encyclopedia of Type Strains, Phase IV (KMG-IV): sequencing the most valuable type-strain genomes for metagenomic binning, comparative biology and taxonomic classification.</title>
        <authorList>
            <person name="Goeker M."/>
        </authorList>
    </citation>
    <scope>NUCLEOTIDE SEQUENCE [LARGE SCALE GENOMIC DNA]</scope>
    <source>
        <strain evidence="1 2">DSM 45934</strain>
    </source>
</reference>
<comment type="caution">
    <text evidence="1">The sequence shown here is derived from an EMBL/GenBank/DDBJ whole genome shotgun (WGS) entry which is preliminary data.</text>
</comment>
<dbReference type="EMBL" id="SLWS01000002">
    <property type="protein sequence ID" value="TCO62058.1"/>
    <property type="molecule type" value="Genomic_DNA"/>
</dbReference>
<dbReference type="Proteomes" id="UP000295680">
    <property type="component" value="Unassembled WGS sequence"/>
</dbReference>
<protein>
    <submittedName>
        <fullName evidence="1">Uncharacterized protein</fullName>
    </submittedName>
</protein>
<accession>A0A4R2JXD3</accession>
<dbReference type="AlphaFoldDB" id="A0A4R2JXD3"/>
<gene>
    <name evidence="1" type="ORF">EV192_102195</name>
</gene>
<proteinExistence type="predicted"/>
<keyword evidence="2" id="KW-1185">Reference proteome</keyword>
<evidence type="ECO:0000313" key="2">
    <source>
        <dbReference type="Proteomes" id="UP000295680"/>
    </source>
</evidence>
<evidence type="ECO:0000313" key="1">
    <source>
        <dbReference type="EMBL" id="TCO62058.1"/>
    </source>
</evidence>
<name>A0A4R2JXD3_9PSEU</name>